<keyword evidence="5" id="KW-0378">Hydrolase</keyword>
<dbReference type="PANTHER" id="PTHR45650:SF14">
    <property type="entry name" value="GDSL ESTERASE_LIPASE 7-LIKE"/>
    <property type="match status" value="1"/>
</dbReference>
<dbReference type="CDD" id="cd01837">
    <property type="entry name" value="SGNH_plant_lipase_like"/>
    <property type="match status" value="1"/>
</dbReference>
<comment type="subcellular location">
    <subcellularLocation>
        <location evidence="1">Secreted</location>
    </subcellularLocation>
</comment>
<keyword evidence="6" id="KW-0442">Lipid degradation</keyword>
<dbReference type="InterPro" id="IPR001087">
    <property type="entry name" value="GDSL"/>
</dbReference>
<reference evidence="8" key="1">
    <citation type="journal article" date="2019" name="Database">
        <title>The radish genome database (RadishGD): an integrated information resource for radish genomics.</title>
        <authorList>
            <person name="Yu H.J."/>
            <person name="Baek S."/>
            <person name="Lee Y.J."/>
            <person name="Cho A."/>
            <person name="Mun J.H."/>
        </authorList>
    </citation>
    <scope>NUCLEOTIDE SEQUENCE [LARGE SCALE GENOMIC DNA]</scope>
    <source>
        <strain evidence="8">cv. WK10039</strain>
    </source>
</reference>
<keyword evidence="7" id="KW-0443">Lipid metabolism</keyword>
<evidence type="ECO:0000256" key="7">
    <source>
        <dbReference type="ARBA" id="ARBA00023098"/>
    </source>
</evidence>
<dbReference type="GO" id="GO:0016788">
    <property type="term" value="F:hydrolase activity, acting on ester bonds"/>
    <property type="evidence" value="ECO:0007669"/>
    <property type="project" value="InterPro"/>
</dbReference>
<evidence type="ECO:0000313" key="8">
    <source>
        <dbReference type="Proteomes" id="UP000504610"/>
    </source>
</evidence>
<evidence type="ECO:0000313" key="9">
    <source>
        <dbReference type="RefSeq" id="XP_018481175.2"/>
    </source>
</evidence>
<reference evidence="9" key="2">
    <citation type="submission" date="2025-08" db="UniProtKB">
        <authorList>
            <consortium name="RefSeq"/>
        </authorList>
    </citation>
    <scope>IDENTIFICATION</scope>
    <source>
        <tissue evidence="9">Leaf</tissue>
    </source>
</reference>
<dbReference type="Gene3D" id="3.40.50.1110">
    <property type="entry name" value="SGNH hydrolase"/>
    <property type="match status" value="1"/>
</dbReference>
<keyword evidence="4" id="KW-0732">Signal</keyword>
<evidence type="ECO:0000256" key="3">
    <source>
        <dbReference type="ARBA" id="ARBA00022525"/>
    </source>
</evidence>
<name>A0A6J0N9K1_RAPSA</name>
<dbReference type="KEGG" id="rsz:108852170"/>
<keyword evidence="8" id="KW-1185">Reference proteome</keyword>
<gene>
    <name evidence="9" type="primary">LOC108852170</name>
</gene>
<evidence type="ECO:0000256" key="2">
    <source>
        <dbReference type="ARBA" id="ARBA00008668"/>
    </source>
</evidence>
<dbReference type="Proteomes" id="UP000504610">
    <property type="component" value="Chromosome 4"/>
</dbReference>
<protein>
    <submittedName>
        <fullName evidence="9">GDSL esterase/lipase At2g03980</fullName>
    </submittedName>
</protein>
<dbReference type="GO" id="GO:0016042">
    <property type="term" value="P:lipid catabolic process"/>
    <property type="evidence" value="ECO:0007669"/>
    <property type="project" value="UniProtKB-KW"/>
</dbReference>
<proteinExistence type="inferred from homology"/>
<evidence type="ECO:0000256" key="5">
    <source>
        <dbReference type="ARBA" id="ARBA00022801"/>
    </source>
</evidence>
<organism evidence="8 9">
    <name type="scientific">Raphanus sativus</name>
    <name type="common">Radish</name>
    <name type="synonym">Raphanus raphanistrum var. sativus</name>
    <dbReference type="NCBI Taxonomy" id="3726"/>
    <lineage>
        <taxon>Eukaryota</taxon>
        <taxon>Viridiplantae</taxon>
        <taxon>Streptophyta</taxon>
        <taxon>Embryophyta</taxon>
        <taxon>Tracheophyta</taxon>
        <taxon>Spermatophyta</taxon>
        <taxon>Magnoliopsida</taxon>
        <taxon>eudicotyledons</taxon>
        <taxon>Gunneridae</taxon>
        <taxon>Pentapetalae</taxon>
        <taxon>rosids</taxon>
        <taxon>malvids</taxon>
        <taxon>Brassicales</taxon>
        <taxon>Brassicaceae</taxon>
        <taxon>Brassiceae</taxon>
        <taxon>Raphanus</taxon>
    </lineage>
</organism>
<accession>A0A6J0N9K1</accession>
<sequence length="373" mass="41535">MVYFFFFFFSIILEKMEMGSSSSLKTCFILLFFCLLNVFTISSKPLSKESVLFGGNFPALYVIGDSLVDSGNNNHLDTLAKSNFPPYGSDFEGGKSTGRFGNGKTIADYIAIYYELPLVPAYMGLSEEQKNNISTGINYASASCGILPDTGKIVGECLSLSVQVDLFKETIDKNLKKKFKPQPELSKHLADSLFMTAIGVNDYSFFYNKTMDANDFANKLIHEFFIQIQRLHGLGVRKFFVNNLKPLGCYPNIIAHTVPHGSCDNDLNLAVSIYNAKLRRSLTHMKQKLSNTSFLYSDYFNFMLGLRGPSSNHASSNLLNTTSPCCPSIYDGGALTGCSANSSSCAMPDTHIFFDPFHPTQLANFRREKFAMW</sequence>
<dbReference type="OrthoDB" id="1600564at2759"/>
<comment type="similarity">
    <text evidence="2">Belongs to the 'GDSL' lipolytic enzyme family.</text>
</comment>
<evidence type="ECO:0000256" key="1">
    <source>
        <dbReference type="ARBA" id="ARBA00004613"/>
    </source>
</evidence>
<dbReference type="InterPro" id="IPR051238">
    <property type="entry name" value="GDSL_esterase/lipase"/>
</dbReference>
<dbReference type="Pfam" id="PF00657">
    <property type="entry name" value="Lipase_GDSL"/>
    <property type="match status" value="1"/>
</dbReference>
<dbReference type="PANTHER" id="PTHR45650">
    <property type="entry name" value="GDSL-LIKE LIPASE/ACYLHYDROLASE-RELATED"/>
    <property type="match status" value="1"/>
</dbReference>
<evidence type="ECO:0000256" key="4">
    <source>
        <dbReference type="ARBA" id="ARBA00022729"/>
    </source>
</evidence>
<dbReference type="InterPro" id="IPR035669">
    <property type="entry name" value="SGNH_plant_lipase-like"/>
</dbReference>
<dbReference type="AlphaFoldDB" id="A0A6J0N9K1"/>
<dbReference type="GO" id="GO:0005576">
    <property type="term" value="C:extracellular region"/>
    <property type="evidence" value="ECO:0007669"/>
    <property type="project" value="UniProtKB-SubCell"/>
</dbReference>
<keyword evidence="3" id="KW-0964">Secreted</keyword>
<dbReference type="GeneID" id="108852170"/>
<evidence type="ECO:0000256" key="6">
    <source>
        <dbReference type="ARBA" id="ARBA00022963"/>
    </source>
</evidence>
<dbReference type="RefSeq" id="XP_018481175.2">
    <property type="nucleotide sequence ID" value="XM_018625673.2"/>
</dbReference>
<dbReference type="InterPro" id="IPR036514">
    <property type="entry name" value="SGNH_hydro_sf"/>
</dbReference>